<dbReference type="AlphaFoldDB" id="A0A4R7KBX3"/>
<protein>
    <submittedName>
        <fullName evidence="1">Uncharacterized protein</fullName>
    </submittedName>
</protein>
<keyword evidence="2" id="KW-1185">Reference proteome</keyword>
<name>A0A4R7KBX3_9CLOT</name>
<comment type="caution">
    <text evidence="1">The sequence shown here is derived from an EMBL/GenBank/DDBJ whole genome shotgun (WGS) entry which is preliminary data.</text>
</comment>
<evidence type="ECO:0000313" key="2">
    <source>
        <dbReference type="Proteomes" id="UP000295325"/>
    </source>
</evidence>
<accession>A0A4R7KBX3</accession>
<evidence type="ECO:0000313" key="1">
    <source>
        <dbReference type="EMBL" id="TDT51976.1"/>
    </source>
</evidence>
<gene>
    <name evidence="1" type="ORF">EDD71_1157</name>
</gene>
<dbReference type="RefSeq" id="WP_279233017.1">
    <property type="nucleotide sequence ID" value="NZ_SOAZ01000015.1"/>
</dbReference>
<sequence length="43" mass="5154">MNKTEIRDEWGKFEQLPNVDPRDKNIMDSLLPCQIHYLTTESF</sequence>
<dbReference type="Proteomes" id="UP000295325">
    <property type="component" value="Unassembled WGS sequence"/>
</dbReference>
<reference evidence="1 2" key="1">
    <citation type="submission" date="2019-03" db="EMBL/GenBank/DDBJ databases">
        <title>Genomic Encyclopedia of Type Strains, Phase IV (KMG-IV): sequencing the most valuable type-strain genomes for metagenomic binning, comparative biology and taxonomic classification.</title>
        <authorList>
            <person name="Goeker M."/>
        </authorList>
    </citation>
    <scope>NUCLEOTIDE SEQUENCE [LARGE SCALE GENOMIC DNA]</scope>
    <source>
        <strain evidence="1 2">DSM 24455</strain>
    </source>
</reference>
<proteinExistence type="predicted"/>
<organism evidence="1 2">
    <name type="scientific">Fonticella tunisiensis</name>
    <dbReference type="NCBI Taxonomy" id="1096341"/>
    <lineage>
        <taxon>Bacteria</taxon>
        <taxon>Bacillati</taxon>
        <taxon>Bacillota</taxon>
        <taxon>Clostridia</taxon>
        <taxon>Eubacteriales</taxon>
        <taxon>Clostridiaceae</taxon>
        <taxon>Fonticella</taxon>
    </lineage>
</organism>
<dbReference type="EMBL" id="SOAZ01000015">
    <property type="protein sequence ID" value="TDT51976.1"/>
    <property type="molecule type" value="Genomic_DNA"/>
</dbReference>